<reference evidence="2 3" key="1">
    <citation type="submission" date="2017-12" db="EMBL/GenBank/DDBJ databases">
        <title>Comparative genomics of Botrytis spp.</title>
        <authorList>
            <person name="Valero-Jimenez C.A."/>
            <person name="Tapia P."/>
            <person name="Veloso J."/>
            <person name="Silva-Moreno E."/>
            <person name="Staats M."/>
            <person name="Valdes J.H."/>
            <person name="Van Kan J.A.L."/>
        </authorList>
    </citation>
    <scope>NUCLEOTIDE SEQUENCE [LARGE SCALE GENOMIC DNA]</scope>
    <source>
        <strain evidence="2 3">MUCL435</strain>
    </source>
</reference>
<dbReference type="Proteomes" id="UP000308671">
    <property type="component" value="Unassembled WGS sequence"/>
</dbReference>
<dbReference type="OrthoDB" id="3530648at2759"/>
<keyword evidence="3" id="KW-1185">Reference proteome</keyword>
<dbReference type="EMBL" id="PQXL01000163">
    <property type="protein sequence ID" value="THV50144.1"/>
    <property type="molecule type" value="Genomic_DNA"/>
</dbReference>
<comment type="caution">
    <text evidence="2">The sequence shown here is derived from an EMBL/GenBank/DDBJ whole genome shotgun (WGS) entry which is preliminary data.</text>
</comment>
<evidence type="ECO:0000259" key="1">
    <source>
        <dbReference type="Pfam" id="PF20150"/>
    </source>
</evidence>
<dbReference type="Pfam" id="PF20150">
    <property type="entry name" value="2EXR"/>
    <property type="match status" value="1"/>
</dbReference>
<gene>
    <name evidence="2" type="ORF">BGAL_0163g00120</name>
</gene>
<feature type="domain" description="2EXR" evidence="1">
    <location>
        <begin position="69"/>
        <end position="166"/>
    </location>
</feature>
<sequence>MDGDRTLSRAIREILTRWKAKAGSIGRWCWRKNFLRRIRSNAKKAVPPIDSSLVQRDNNELDNKCGRVFHPFSRLPIELRLEIWRMTWDSRNIGIVIKFIYSQDSDYYIHLDITELKTSTSPPSTVSVNRESRSETLLHYRPLALGPLTYRYVVSEFYFNYELDTIAIYIVTVSGTPGELHQAGIGFVSHFLDTATALRGIRSLIMIPVNEYGYYIISFGDHEIHTNHQSAYSYLSELILLADSSLEGVAYDDDAPNVPNDLTPIGYTPIISSHPSPPGHLSIIPDVLAIPENVQNEKASYGLFR</sequence>
<name>A0A4S8R9Z5_9HELO</name>
<dbReference type="AlphaFoldDB" id="A0A4S8R9Z5"/>
<evidence type="ECO:0000313" key="3">
    <source>
        <dbReference type="Proteomes" id="UP000308671"/>
    </source>
</evidence>
<organism evidence="2 3">
    <name type="scientific">Botrytis galanthina</name>
    <dbReference type="NCBI Taxonomy" id="278940"/>
    <lineage>
        <taxon>Eukaryota</taxon>
        <taxon>Fungi</taxon>
        <taxon>Dikarya</taxon>
        <taxon>Ascomycota</taxon>
        <taxon>Pezizomycotina</taxon>
        <taxon>Leotiomycetes</taxon>
        <taxon>Helotiales</taxon>
        <taxon>Sclerotiniaceae</taxon>
        <taxon>Botrytis</taxon>
    </lineage>
</organism>
<protein>
    <recommendedName>
        <fullName evidence="1">2EXR domain-containing protein</fullName>
    </recommendedName>
</protein>
<accession>A0A4S8R9Z5</accession>
<dbReference type="PANTHER" id="PTHR35910:SF1">
    <property type="entry name" value="2EXR DOMAIN-CONTAINING PROTEIN"/>
    <property type="match status" value="1"/>
</dbReference>
<proteinExistence type="predicted"/>
<evidence type="ECO:0000313" key="2">
    <source>
        <dbReference type="EMBL" id="THV50144.1"/>
    </source>
</evidence>
<dbReference type="InterPro" id="IPR045518">
    <property type="entry name" value="2EXR"/>
</dbReference>
<dbReference type="PANTHER" id="PTHR35910">
    <property type="entry name" value="2EXR DOMAIN-CONTAINING PROTEIN"/>
    <property type="match status" value="1"/>
</dbReference>